<protein>
    <submittedName>
        <fullName evidence="2">Uncharacterized protein</fullName>
    </submittedName>
</protein>
<organism evidence="2 3">
    <name type="scientific">Rugosimonospora africana</name>
    <dbReference type="NCBI Taxonomy" id="556532"/>
    <lineage>
        <taxon>Bacteria</taxon>
        <taxon>Bacillati</taxon>
        <taxon>Actinomycetota</taxon>
        <taxon>Actinomycetes</taxon>
        <taxon>Micromonosporales</taxon>
        <taxon>Micromonosporaceae</taxon>
        <taxon>Rugosimonospora</taxon>
    </lineage>
</organism>
<name>A0A8J3QK41_9ACTN</name>
<dbReference type="Gene3D" id="3.30.1060.10">
    <property type="entry name" value="Peptide methionine sulphoxide reductase MsrA"/>
    <property type="match status" value="1"/>
</dbReference>
<feature type="region of interest" description="Disordered" evidence="1">
    <location>
        <begin position="1"/>
        <end position="21"/>
    </location>
</feature>
<dbReference type="EMBL" id="BONZ01000003">
    <property type="protein sequence ID" value="GIH12061.1"/>
    <property type="molecule type" value="Genomic_DNA"/>
</dbReference>
<evidence type="ECO:0000313" key="2">
    <source>
        <dbReference type="EMBL" id="GIH12061.1"/>
    </source>
</evidence>
<dbReference type="AlphaFoldDB" id="A0A8J3QK41"/>
<dbReference type="InterPro" id="IPR036509">
    <property type="entry name" value="Met_Sox_Rdtase_MsrA_sf"/>
</dbReference>
<gene>
    <name evidence="2" type="ORF">Raf01_02330</name>
</gene>
<dbReference type="Proteomes" id="UP000642748">
    <property type="component" value="Unassembled WGS sequence"/>
</dbReference>
<accession>A0A8J3QK41</accession>
<reference evidence="2" key="1">
    <citation type="submission" date="2021-01" db="EMBL/GenBank/DDBJ databases">
        <title>Whole genome shotgun sequence of Rugosimonospora africana NBRC 104875.</title>
        <authorList>
            <person name="Komaki H."/>
            <person name="Tamura T."/>
        </authorList>
    </citation>
    <scope>NUCLEOTIDE SEQUENCE</scope>
    <source>
        <strain evidence="2">NBRC 104875</strain>
    </source>
</reference>
<proteinExistence type="predicted"/>
<evidence type="ECO:0000256" key="1">
    <source>
        <dbReference type="SAM" id="MobiDB-lite"/>
    </source>
</evidence>
<keyword evidence="3" id="KW-1185">Reference proteome</keyword>
<dbReference type="GO" id="GO:0008113">
    <property type="term" value="F:peptide-methionine (S)-S-oxide reductase activity"/>
    <property type="evidence" value="ECO:0007669"/>
    <property type="project" value="InterPro"/>
</dbReference>
<evidence type="ECO:0000313" key="3">
    <source>
        <dbReference type="Proteomes" id="UP000642748"/>
    </source>
</evidence>
<sequence length="53" mass="5702">MARGPLGRRNYDAEDTTTSQQYLSDAKNPYGYCNHGPNGMTCPVGVARVGSSH</sequence>
<comment type="caution">
    <text evidence="2">The sequence shown here is derived from an EMBL/GenBank/DDBJ whole genome shotgun (WGS) entry which is preliminary data.</text>
</comment>